<dbReference type="SUPFAM" id="SSF100950">
    <property type="entry name" value="NagB/RpiA/CoA transferase-like"/>
    <property type="match status" value="1"/>
</dbReference>
<evidence type="ECO:0000313" key="6">
    <source>
        <dbReference type="Proteomes" id="UP000256695"/>
    </source>
</evidence>
<protein>
    <recommendedName>
        <fullName evidence="4">5-formyltetrahydrofolate cyclo-ligase</fullName>
        <ecNumber evidence="4">6.3.3.2</ecNumber>
    </recommendedName>
</protein>
<gene>
    <name evidence="5" type="ORF">CQA57_06050</name>
</gene>
<dbReference type="EC" id="6.3.3.2" evidence="4"/>
<evidence type="ECO:0000256" key="2">
    <source>
        <dbReference type="ARBA" id="ARBA00022741"/>
    </source>
</evidence>
<keyword evidence="4" id="KW-0479">Metal-binding</keyword>
<keyword evidence="2 4" id="KW-0547">Nucleotide-binding</keyword>
<dbReference type="NCBIfam" id="TIGR02727">
    <property type="entry name" value="MTHFS_bact"/>
    <property type="match status" value="1"/>
</dbReference>
<dbReference type="AlphaFoldDB" id="A0A3D8J810"/>
<organism evidence="5 6">
    <name type="scientific">Helicobacter anseris</name>
    <dbReference type="NCBI Taxonomy" id="375926"/>
    <lineage>
        <taxon>Bacteria</taxon>
        <taxon>Pseudomonadati</taxon>
        <taxon>Campylobacterota</taxon>
        <taxon>Epsilonproteobacteria</taxon>
        <taxon>Campylobacterales</taxon>
        <taxon>Helicobacteraceae</taxon>
        <taxon>Helicobacter</taxon>
    </lineage>
</organism>
<dbReference type="OrthoDB" id="9801938at2"/>
<sequence>MDTKSNFRKFCKTSLLKQSKNYHIEKQVINNALFDLFKDLKCKNILLYCPLDLEVNIFPLIFKLKAKGYKIFVPKITGISFDVVEFSLPLIKNKYGILECNNALKIPKIDAMLVPILGIDRTFRRIGFGKGMYDRFFASLKAKPKIIFITKNLYFSQEILTQNYDIKGDFLFCGKIGIKRNKNDNLYCSKLTNKWLSGRRNRLSYQQKNFLFQCSNHYRTS</sequence>
<dbReference type="Gene3D" id="3.40.50.10420">
    <property type="entry name" value="NagB/RpiA/CoA transferase-like"/>
    <property type="match status" value="1"/>
</dbReference>
<dbReference type="EMBL" id="NXLX01000014">
    <property type="protein sequence ID" value="RDU73001.1"/>
    <property type="molecule type" value="Genomic_DNA"/>
</dbReference>
<dbReference type="GO" id="GO:0009396">
    <property type="term" value="P:folic acid-containing compound biosynthetic process"/>
    <property type="evidence" value="ECO:0007669"/>
    <property type="project" value="TreeGrafter"/>
</dbReference>
<dbReference type="Pfam" id="PF01812">
    <property type="entry name" value="5-FTHF_cyc-lig"/>
    <property type="match status" value="1"/>
</dbReference>
<comment type="similarity">
    <text evidence="1 4">Belongs to the 5-formyltetrahydrofolate cyclo-ligase family.</text>
</comment>
<evidence type="ECO:0000256" key="4">
    <source>
        <dbReference type="RuleBase" id="RU361279"/>
    </source>
</evidence>
<dbReference type="InterPro" id="IPR037171">
    <property type="entry name" value="NagB/RpiA_transferase-like"/>
</dbReference>
<accession>A0A3D8J810</accession>
<dbReference type="PANTHER" id="PTHR23407">
    <property type="entry name" value="ATPASE INHIBITOR/5-FORMYLTETRAHYDROFOLATE CYCLO-LIGASE"/>
    <property type="match status" value="1"/>
</dbReference>
<proteinExistence type="inferred from homology"/>
<comment type="catalytic activity">
    <reaction evidence="4">
        <text>(6S)-5-formyl-5,6,7,8-tetrahydrofolate + ATP = (6R)-5,10-methenyltetrahydrofolate + ADP + phosphate</text>
        <dbReference type="Rhea" id="RHEA:10488"/>
        <dbReference type="ChEBI" id="CHEBI:30616"/>
        <dbReference type="ChEBI" id="CHEBI:43474"/>
        <dbReference type="ChEBI" id="CHEBI:57455"/>
        <dbReference type="ChEBI" id="CHEBI:57457"/>
        <dbReference type="ChEBI" id="CHEBI:456216"/>
        <dbReference type="EC" id="6.3.3.2"/>
    </reaction>
</comment>
<dbReference type="RefSeq" id="WP_115579335.1">
    <property type="nucleotide sequence ID" value="NZ_NXLX01000014.1"/>
</dbReference>
<dbReference type="InterPro" id="IPR002698">
    <property type="entry name" value="FTHF_cligase"/>
</dbReference>
<dbReference type="GO" id="GO:0030272">
    <property type="term" value="F:5-formyltetrahydrofolate cyclo-ligase activity"/>
    <property type="evidence" value="ECO:0007669"/>
    <property type="project" value="UniProtKB-EC"/>
</dbReference>
<dbReference type="GO" id="GO:0005524">
    <property type="term" value="F:ATP binding"/>
    <property type="evidence" value="ECO:0007669"/>
    <property type="project" value="UniProtKB-KW"/>
</dbReference>
<evidence type="ECO:0000313" key="5">
    <source>
        <dbReference type="EMBL" id="RDU73001.1"/>
    </source>
</evidence>
<reference evidence="5 6" key="1">
    <citation type="submission" date="2018-04" db="EMBL/GenBank/DDBJ databases">
        <title>Novel Campyloabacter and Helicobacter Species and Strains.</title>
        <authorList>
            <person name="Mannion A.J."/>
            <person name="Shen Z."/>
            <person name="Fox J.G."/>
        </authorList>
    </citation>
    <scope>NUCLEOTIDE SEQUENCE [LARGE SCALE GENOMIC DNA]</scope>
    <source>
        <strain evidence="5 6">MIT 04-9362</strain>
    </source>
</reference>
<dbReference type="GO" id="GO:0035999">
    <property type="term" value="P:tetrahydrofolate interconversion"/>
    <property type="evidence" value="ECO:0007669"/>
    <property type="project" value="TreeGrafter"/>
</dbReference>
<dbReference type="Proteomes" id="UP000256695">
    <property type="component" value="Unassembled WGS sequence"/>
</dbReference>
<comment type="caution">
    <text evidence="5">The sequence shown here is derived from an EMBL/GenBank/DDBJ whole genome shotgun (WGS) entry which is preliminary data.</text>
</comment>
<keyword evidence="5" id="KW-0436">Ligase</keyword>
<dbReference type="InterPro" id="IPR024185">
    <property type="entry name" value="FTHF_cligase-like_sf"/>
</dbReference>
<dbReference type="PANTHER" id="PTHR23407:SF1">
    <property type="entry name" value="5-FORMYLTETRAHYDROFOLATE CYCLO-LIGASE"/>
    <property type="match status" value="1"/>
</dbReference>
<dbReference type="GO" id="GO:0046872">
    <property type="term" value="F:metal ion binding"/>
    <property type="evidence" value="ECO:0007669"/>
    <property type="project" value="UniProtKB-KW"/>
</dbReference>
<keyword evidence="3 4" id="KW-0067">ATP-binding</keyword>
<name>A0A3D8J810_9HELI</name>
<comment type="cofactor">
    <cofactor evidence="4">
        <name>Mg(2+)</name>
        <dbReference type="ChEBI" id="CHEBI:18420"/>
    </cofactor>
</comment>
<evidence type="ECO:0000256" key="3">
    <source>
        <dbReference type="ARBA" id="ARBA00022840"/>
    </source>
</evidence>
<keyword evidence="6" id="KW-1185">Reference proteome</keyword>
<evidence type="ECO:0000256" key="1">
    <source>
        <dbReference type="ARBA" id="ARBA00010638"/>
    </source>
</evidence>
<keyword evidence="4" id="KW-0460">Magnesium</keyword>